<dbReference type="EMBL" id="JBBEUB010000002">
    <property type="protein sequence ID" value="MEJ2902482.1"/>
    <property type="molecule type" value="Genomic_DNA"/>
</dbReference>
<sequence length="199" mass="23078">MINEELYLSTFKTIIGNYHTISEESFSLLVSLIRIQTIKKNEFLLKEGQISKSLYFVCKGALIAYFSDVQGNTYNKNIFLERQFAGSTVSALLKIPSQFTLQAIEDSTVITINHEKYKELIDQRDDLKNFYIAYLEKNWVIDKEQREISIVMETASIRYLKMLAKHPGIDKRIPLQHIASHLGITATQLSRIRREIKNK</sequence>
<dbReference type="RefSeq" id="WP_288879284.1">
    <property type="nucleotide sequence ID" value="NZ_CBFGNQ010000002.1"/>
</dbReference>
<keyword evidence="3" id="KW-1185">Reference proteome</keyword>
<evidence type="ECO:0000313" key="3">
    <source>
        <dbReference type="Proteomes" id="UP001378956"/>
    </source>
</evidence>
<comment type="caution">
    <text evidence="2">The sequence shown here is derived from an EMBL/GenBank/DDBJ whole genome shotgun (WGS) entry which is preliminary data.</text>
</comment>
<dbReference type="Pfam" id="PF00027">
    <property type="entry name" value="cNMP_binding"/>
    <property type="match status" value="1"/>
</dbReference>
<dbReference type="PROSITE" id="PS50042">
    <property type="entry name" value="CNMP_BINDING_3"/>
    <property type="match status" value="1"/>
</dbReference>
<gene>
    <name evidence="2" type="ORF">WAE58_08590</name>
</gene>
<dbReference type="InterPro" id="IPR000595">
    <property type="entry name" value="cNMP-bd_dom"/>
</dbReference>
<dbReference type="SUPFAM" id="SSF51206">
    <property type="entry name" value="cAMP-binding domain-like"/>
    <property type="match status" value="1"/>
</dbReference>
<name>A0ABU8NJU5_9SPHI</name>
<feature type="domain" description="Cyclic nucleotide-binding" evidence="1">
    <location>
        <begin position="17"/>
        <end position="138"/>
    </location>
</feature>
<protein>
    <submittedName>
        <fullName evidence="2">Cyclic nucleotide-binding domain-containing protein</fullName>
    </submittedName>
</protein>
<dbReference type="Proteomes" id="UP001378956">
    <property type="component" value="Unassembled WGS sequence"/>
</dbReference>
<accession>A0ABU8NJU5</accession>
<dbReference type="InterPro" id="IPR018490">
    <property type="entry name" value="cNMP-bd_dom_sf"/>
</dbReference>
<evidence type="ECO:0000259" key="1">
    <source>
        <dbReference type="PROSITE" id="PS50042"/>
    </source>
</evidence>
<dbReference type="CDD" id="cd00038">
    <property type="entry name" value="CAP_ED"/>
    <property type="match status" value="1"/>
</dbReference>
<organism evidence="2 3">
    <name type="scientific">Pedobacter panaciterrae</name>
    <dbReference type="NCBI Taxonomy" id="363849"/>
    <lineage>
        <taxon>Bacteria</taxon>
        <taxon>Pseudomonadati</taxon>
        <taxon>Bacteroidota</taxon>
        <taxon>Sphingobacteriia</taxon>
        <taxon>Sphingobacteriales</taxon>
        <taxon>Sphingobacteriaceae</taxon>
        <taxon>Pedobacter</taxon>
    </lineage>
</organism>
<evidence type="ECO:0000313" key="2">
    <source>
        <dbReference type="EMBL" id="MEJ2902482.1"/>
    </source>
</evidence>
<dbReference type="InterPro" id="IPR014710">
    <property type="entry name" value="RmlC-like_jellyroll"/>
</dbReference>
<reference evidence="2 3" key="1">
    <citation type="submission" date="2024-03" db="EMBL/GenBank/DDBJ databases">
        <title>Sequence of Lycoming College Course Isolates.</title>
        <authorList>
            <person name="Plotts O."/>
            <person name="Newman J."/>
        </authorList>
    </citation>
    <scope>NUCLEOTIDE SEQUENCE [LARGE SCALE GENOMIC DNA]</scope>
    <source>
        <strain evidence="2 3">CJB-3</strain>
    </source>
</reference>
<proteinExistence type="predicted"/>
<dbReference type="Gene3D" id="2.60.120.10">
    <property type="entry name" value="Jelly Rolls"/>
    <property type="match status" value="1"/>
</dbReference>